<feature type="signal peptide" evidence="1">
    <location>
        <begin position="1"/>
        <end position="21"/>
    </location>
</feature>
<proteinExistence type="predicted"/>
<dbReference type="InterPro" id="IPR036249">
    <property type="entry name" value="Thioredoxin-like_sf"/>
</dbReference>
<reference evidence="3" key="1">
    <citation type="submission" date="2011-09" db="EMBL/GenBank/DDBJ databases">
        <title>The permanent draft genome of Mucilaginibacter paludis DSM 18603.</title>
        <authorList>
            <consortium name="US DOE Joint Genome Institute (JGI-PGF)"/>
            <person name="Lucas S."/>
            <person name="Han J."/>
            <person name="Lapidus A."/>
            <person name="Bruce D."/>
            <person name="Goodwin L."/>
            <person name="Pitluck S."/>
            <person name="Peters L."/>
            <person name="Kyrpides N."/>
            <person name="Mavromatis K."/>
            <person name="Ivanova N."/>
            <person name="Mikhailova N."/>
            <person name="Held B."/>
            <person name="Detter J.C."/>
            <person name="Tapia R."/>
            <person name="Han C."/>
            <person name="Land M."/>
            <person name="Hauser L."/>
            <person name="Markowitz V."/>
            <person name="Cheng J.-F."/>
            <person name="Hugenholtz P."/>
            <person name="Woyke T."/>
            <person name="Wu D."/>
            <person name="Tindall B."/>
            <person name="Brambilla E."/>
            <person name="Klenk H.-P."/>
            <person name="Eisen J.A."/>
        </authorList>
    </citation>
    <scope>NUCLEOTIDE SEQUENCE [LARGE SCALE GENOMIC DNA]</scope>
    <source>
        <strain evidence="3">DSM 18603</strain>
    </source>
</reference>
<sequence length="420" mass="48221">MQKTLLIIVLAALCLNFNANSQRRDNIIKPLSIGDTISENIWKAPLNIINELTGKKTITLNDYHNKKLIILDFWATHCVPCIKSLYRLDTLQDLFNQDVLILPVTYESSTKVKPFILKRGWKLPSVVNDSILKAYFPHIVVPHQVWIRDGKVISITSGEEATANHIQGAIDNTDIALHYKRDIAFNPTEPITKYLQETKSSLNTNSILTGYVDGLGGTGVTTNDSMRICYFLNRTLLSIYKEANQINYNRIQLDMVKADDVVNRNYDKRLLYCYQLFMSSNKTEEDFREKITNDLDDYFKLLSRFDKHIVDCYVIRQANTSTNPNLLKASDLSSDNNGLPFSQIIDVLNYTSKWSPLQPIFIAEVAQNIVFNNTNLNEIKAMQNDIESLSTWLKRHNLTIKKEARELTMLVISKNTFRQQ</sequence>
<protein>
    <submittedName>
        <fullName evidence="3">Redoxin domain protein</fullName>
    </submittedName>
</protein>
<dbReference type="CDD" id="cd02966">
    <property type="entry name" value="TlpA_like_family"/>
    <property type="match status" value="1"/>
</dbReference>
<dbReference type="GO" id="GO:0016209">
    <property type="term" value="F:antioxidant activity"/>
    <property type="evidence" value="ECO:0007669"/>
    <property type="project" value="InterPro"/>
</dbReference>
<dbReference type="STRING" id="714943.Mucpa_2447"/>
<evidence type="ECO:0000256" key="1">
    <source>
        <dbReference type="SAM" id="SignalP"/>
    </source>
</evidence>
<name>H1YIK3_9SPHI</name>
<feature type="domain" description="Thioredoxin" evidence="2">
    <location>
        <begin position="38"/>
        <end position="175"/>
    </location>
</feature>
<evidence type="ECO:0000259" key="2">
    <source>
        <dbReference type="PROSITE" id="PS51352"/>
    </source>
</evidence>
<organism evidence="3 4">
    <name type="scientific">Mucilaginibacter paludis DSM 18603</name>
    <dbReference type="NCBI Taxonomy" id="714943"/>
    <lineage>
        <taxon>Bacteria</taxon>
        <taxon>Pseudomonadati</taxon>
        <taxon>Bacteroidota</taxon>
        <taxon>Sphingobacteriia</taxon>
        <taxon>Sphingobacteriales</taxon>
        <taxon>Sphingobacteriaceae</taxon>
        <taxon>Mucilaginibacter</taxon>
    </lineage>
</organism>
<dbReference type="PANTHER" id="PTHR42852">
    <property type="entry name" value="THIOL:DISULFIDE INTERCHANGE PROTEIN DSBE"/>
    <property type="match status" value="1"/>
</dbReference>
<dbReference type="InterPro" id="IPR050553">
    <property type="entry name" value="Thioredoxin_ResA/DsbE_sf"/>
</dbReference>
<evidence type="ECO:0000313" key="4">
    <source>
        <dbReference type="Proteomes" id="UP000002774"/>
    </source>
</evidence>
<gene>
    <name evidence="3" type="ORF">Mucpa_2447</name>
</gene>
<dbReference type="PANTHER" id="PTHR42852:SF13">
    <property type="entry name" value="PROTEIN DIPZ"/>
    <property type="match status" value="1"/>
</dbReference>
<dbReference type="eggNOG" id="COG0526">
    <property type="taxonomic scope" value="Bacteria"/>
</dbReference>
<dbReference type="SUPFAM" id="SSF52833">
    <property type="entry name" value="Thioredoxin-like"/>
    <property type="match status" value="1"/>
</dbReference>
<dbReference type="EMBL" id="CM001403">
    <property type="protein sequence ID" value="EHQ26569.1"/>
    <property type="molecule type" value="Genomic_DNA"/>
</dbReference>
<dbReference type="InterPro" id="IPR013766">
    <property type="entry name" value="Thioredoxin_domain"/>
</dbReference>
<keyword evidence="4" id="KW-1185">Reference proteome</keyword>
<dbReference type="RefSeq" id="WP_008506671.1">
    <property type="nucleotide sequence ID" value="NZ_CM001403.1"/>
</dbReference>
<evidence type="ECO:0000313" key="3">
    <source>
        <dbReference type="EMBL" id="EHQ26569.1"/>
    </source>
</evidence>
<dbReference type="HOGENOM" id="CLU_033806_0_0_10"/>
<dbReference type="PROSITE" id="PS51352">
    <property type="entry name" value="THIOREDOXIN_2"/>
    <property type="match status" value="1"/>
</dbReference>
<keyword evidence="1" id="KW-0732">Signal</keyword>
<dbReference type="Pfam" id="PF00578">
    <property type="entry name" value="AhpC-TSA"/>
    <property type="match status" value="1"/>
</dbReference>
<dbReference type="AlphaFoldDB" id="H1YIK3"/>
<dbReference type="OrthoDB" id="793244at2"/>
<feature type="chain" id="PRO_5003558728" evidence="1">
    <location>
        <begin position="22"/>
        <end position="420"/>
    </location>
</feature>
<accession>H1YIK3</accession>
<dbReference type="Gene3D" id="3.40.30.10">
    <property type="entry name" value="Glutaredoxin"/>
    <property type="match status" value="1"/>
</dbReference>
<dbReference type="InterPro" id="IPR000866">
    <property type="entry name" value="AhpC/TSA"/>
</dbReference>
<dbReference type="GO" id="GO:0016491">
    <property type="term" value="F:oxidoreductase activity"/>
    <property type="evidence" value="ECO:0007669"/>
    <property type="project" value="InterPro"/>
</dbReference>
<dbReference type="Proteomes" id="UP000002774">
    <property type="component" value="Chromosome"/>
</dbReference>